<proteinExistence type="predicted"/>
<dbReference type="RefSeq" id="WP_207709070.1">
    <property type="nucleotide sequence ID" value="NZ_QXWZ01000069.1"/>
</dbReference>
<dbReference type="Proteomes" id="UP000446348">
    <property type="component" value="Unassembled WGS sequence"/>
</dbReference>
<organism evidence="1 2">
    <name type="scientific">Anaerotruncus colihominis</name>
    <dbReference type="NCBI Taxonomy" id="169435"/>
    <lineage>
        <taxon>Bacteria</taxon>
        <taxon>Bacillati</taxon>
        <taxon>Bacillota</taxon>
        <taxon>Clostridia</taxon>
        <taxon>Eubacteriales</taxon>
        <taxon>Oscillospiraceae</taxon>
        <taxon>Anaerotruncus</taxon>
    </lineage>
</organism>
<gene>
    <name evidence="1" type="ORF">D3Z39_16675</name>
</gene>
<reference evidence="1 2" key="1">
    <citation type="submission" date="2018-08" db="EMBL/GenBank/DDBJ databases">
        <title>Murine metabolic-syndrome-specific gut microbial biobank.</title>
        <authorList>
            <person name="Liu C."/>
        </authorList>
    </citation>
    <scope>NUCLEOTIDE SEQUENCE [LARGE SCALE GENOMIC DNA]</scope>
    <source>
        <strain evidence="1 2">X69</strain>
    </source>
</reference>
<dbReference type="EMBL" id="QXWZ01000069">
    <property type="protein sequence ID" value="NBI80452.1"/>
    <property type="molecule type" value="Genomic_DNA"/>
</dbReference>
<comment type="caution">
    <text evidence="1">The sequence shown here is derived from an EMBL/GenBank/DDBJ whole genome shotgun (WGS) entry which is preliminary data.</text>
</comment>
<evidence type="ECO:0000313" key="1">
    <source>
        <dbReference type="EMBL" id="NBI80452.1"/>
    </source>
</evidence>
<name>A0A845RS61_9FIRM</name>
<sequence length="207" mass="22758">SNKAEAKPINIDETVDIFTLQNGIYRYEGKVPADKNYPPELPTENTIHVSILALDRLDWNTSSNKPGYGMLIVCDNLTRVMWHNYKSYGLWRGWLPIAMAAPPQKFELPLAEGWTKYQQPYYQRNAFGEVTIWGSVKKDSAIAQGDVIATIPAGFRIPVSTELPAIKLLEGAPAAAAVFVRSYGDITAATTSTGSAVLSFVITYAGQ</sequence>
<accession>A0A845RS61</accession>
<evidence type="ECO:0000313" key="2">
    <source>
        <dbReference type="Proteomes" id="UP000446348"/>
    </source>
</evidence>
<dbReference type="AlphaFoldDB" id="A0A845RS61"/>
<feature type="non-terminal residue" evidence="1">
    <location>
        <position position="1"/>
    </location>
</feature>
<protein>
    <submittedName>
        <fullName evidence="1">Uncharacterized protein</fullName>
    </submittedName>
</protein>